<name>A0ABY6CFA8_9HYPH</name>
<protein>
    <submittedName>
        <fullName evidence="1">Uncharacterized protein</fullName>
    </submittedName>
</protein>
<organism evidence="1 2">
    <name type="scientific">Devosia neptuniae</name>
    <dbReference type="NCBI Taxonomy" id="191302"/>
    <lineage>
        <taxon>Bacteria</taxon>
        <taxon>Pseudomonadati</taxon>
        <taxon>Pseudomonadota</taxon>
        <taxon>Alphaproteobacteria</taxon>
        <taxon>Hyphomicrobiales</taxon>
        <taxon>Devosiaceae</taxon>
        <taxon>Devosia</taxon>
    </lineage>
</organism>
<dbReference type="EMBL" id="CP104965">
    <property type="protein sequence ID" value="UXN70889.1"/>
    <property type="molecule type" value="Genomic_DNA"/>
</dbReference>
<gene>
    <name evidence="1" type="ORF">N8A98_06795</name>
</gene>
<accession>A0ABY6CFA8</accession>
<evidence type="ECO:0000313" key="1">
    <source>
        <dbReference type="EMBL" id="UXN70889.1"/>
    </source>
</evidence>
<dbReference type="RefSeq" id="WP_262170170.1">
    <property type="nucleotide sequence ID" value="NZ_CP104965.1"/>
</dbReference>
<sequence length="185" mass="20039">MLPLTVSELAAGHRVQAATLFEFQFASGTQRFWDGHGYLAAGGHEWQGFGEMGSVSGLEQSRGLGAPQTTFKLSGVDSNLLSIAVNSAAEVTGRPCAVHLQFLSSAYTALDTPIAIWAGTMDTLSFVAGVKDQSITLSAETLFVDRVRAPWGLYTDTDQRARWPGDRGFEFMASLLYKTVNWLRG</sequence>
<evidence type="ECO:0000313" key="2">
    <source>
        <dbReference type="Proteomes" id="UP001061862"/>
    </source>
</evidence>
<reference evidence="1 2" key="1">
    <citation type="submission" date="2022-09" db="EMBL/GenBank/DDBJ databases">
        <title>Interaction between co-microsymbionts with complementary sets of symbiotic genes in legume-rhizobium systems.</title>
        <authorList>
            <person name="Safronova V."/>
            <person name="Sazanova A."/>
            <person name="Afonin A."/>
            <person name="Chirak E."/>
        </authorList>
    </citation>
    <scope>NUCLEOTIDE SEQUENCE [LARGE SCALE GENOMIC DNA]</scope>
    <source>
        <strain evidence="1 2">A18/4-1</strain>
    </source>
</reference>
<proteinExistence type="predicted"/>
<keyword evidence="2" id="KW-1185">Reference proteome</keyword>
<dbReference type="Proteomes" id="UP001061862">
    <property type="component" value="Chromosome"/>
</dbReference>